<accession>A0A1I7X6S8</accession>
<evidence type="ECO:0000313" key="3">
    <source>
        <dbReference type="WBParaSite" id="Hba_13179"/>
    </source>
</evidence>
<feature type="transmembrane region" description="Helical" evidence="1">
    <location>
        <begin position="217"/>
        <end position="236"/>
    </location>
</feature>
<evidence type="ECO:0000256" key="1">
    <source>
        <dbReference type="SAM" id="Phobius"/>
    </source>
</evidence>
<reference evidence="3" key="1">
    <citation type="submission" date="2016-11" db="UniProtKB">
        <authorList>
            <consortium name="WormBaseParasite"/>
        </authorList>
    </citation>
    <scope>IDENTIFICATION</scope>
</reference>
<keyword evidence="1" id="KW-1133">Transmembrane helix</keyword>
<name>A0A1I7X6S8_HETBA</name>
<dbReference type="InterPro" id="IPR029033">
    <property type="entry name" value="His_PPase_superfam"/>
</dbReference>
<dbReference type="GO" id="GO:0016791">
    <property type="term" value="F:phosphatase activity"/>
    <property type="evidence" value="ECO:0007669"/>
    <property type="project" value="UniProtKB-ARBA"/>
</dbReference>
<dbReference type="Gene3D" id="3.40.50.1240">
    <property type="entry name" value="Phosphoglycerate mutase-like"/>
    <property type="match status" value="1"/>
</dbReference>
<organism evidence="2 3">
    <name type="scientific">Heterorhabditis bacteriophora</name>
    <name type="common">Entomopathogenic nematode worm</name>
    <dbReference type="NCBI Taxonomy" id="37862"/>
    <lineage>
        <taxon>Eukaryota</taxon>
        <taxon>Metazoa</taxon>
        <taxon>Ecdysozoa</taxon>
        <taxon>Nematoda</taxon>
        <taxon>Chromadorea</taxon>
        <taxon>Rhabditida</taxon>
        <taxon>Rhabditina</taxon>
        <taxon>Rhabditomorpha</taxon>
        <taxon>Strongyloidea</taxon>
        <taxon>Heterorhabditidae</taxon>
        <taxon>Heterorhabditis</taxon>
    </lineage>
</organism>
<keyword evidence="2" id="KW-1185">Reference proteome</keyword>
<dbReference type="AlphaFoldDB" id="A0A1I7X6S8"/>
<dbReference type="WBParaSite" id="Hba_13179">
    <property type="protein sequence ID" value="Hba_13179"/>
    <property type="gene ID" value="Hba_13179"/>
</dbReference>
<dbReference type="Proteomes" id="UP000095283">
    <property type="component" value="Unplaced"/>
</dbReference>
<keyword evidence="1" id="KW-0472">Membrane</keyword>
<proteinExistence type="predicted"/>
<protein>
    <submittedName>
        <fullName evidence="3">Transmembrane protein</fullName>
    </submittedName>
</protein>
<sequence>MNDSRIPFPKWAEPIKNKIEAVHSRYHSTVIDLQNTTMGGRKRESERERMKVQIINEHHKLNMEYRLLKVLLFSISDGIHDTNIMALGRSLKIPEISDSLVAYAAHLTVELHMINGIKYIELWFAGNVTNKRKQVLIPECGNPCPMMKLQEITKNDISQALLNTLFLIYLPCVRMFQGRRPTRNEMVMECRGIGIIGEQSGVLTGIEMRARQNVRRIFRSMILVLGILVLSTLILLCTTCSYRKQLKNLQDPERRSLLNTNS</sequence>
<evidence type="ECO:0000313" key="2">
    <source>
        <dbReference type="Proteomes" id="UP000095283"/>
    </source>
</evidence>
<keyword evidence="1" id="KW-0812">Transmembrane</keyword>
<dbReference type="SUPFAM" id="SSF53254">
    <property type="entry name" value="Phosphoglycerate mutase-like"/>
    <property type="match status" value="1"/>
</dbReference>